<dbReference type="GO" id="GO:0008654">
    <property type="term" value="P:phospholipid biosynthetic process"/>
    <property type="evidence" value="ECO:0007669"/>
    <property type="project" value="UniProtKB-KW"/>
</dbReference>
<keyword evidence="11" id="KW-0594">Phospholipid biosynthesis</keyword>
<dbReference type="GO" id="GO:0005886">
    <property type="term" value="C:plasma membrane"/>
    <property type="evidence" value="ECO:0007669"/>
    <property type="project" value="TreeGrafter"/>
</dbReference>
<dbReference type="Proteomes" id="UP000290567">
    <property type="component" value="Unassembled WGS sequence"/>
</dbReference>
<evidence type="ECO:0000256" key="4">
    <source>
        <dbReference type="ARBA" id="ARBA00022679"/>
    </source>
</evidence>
<dbReference type="NCBIfam" id="TIGR00147">
    <property type="entry name" value="YegS/Rv2252/BmrU family lipid kinase"/>
    <property type="match status" value="1"/>
</dbReference>
<evidence type="ECO:0000256" key="8">
    <source>
        <dbReference type="ARBA" id="ARBA00022840"/>
    </source>
</evidence>
<dbReference type="SMART" id="SM00046">
    <property type="entry name" value="DAGKc"/>
    <property type="match status" value="1"/>
</dbReference>
<dbReference type="PANTHER" id="PTHR12358">
    <property type="entry name" value="SPHINGOSINE KINASE"/>
    <property type="match status" value="1"/>
</dbReference>
<evidence type="ECO:0000256" key="1">
    <source>
        <dbReference type="ARBA" id="ARBA00001946"/>
    </source>
</evidence>
<evidence type="ECO:0000256" key="10">
    <source>
        <dbReference type="ARBA" id="ARBA00023098"/>
    </source>
</evidence>
<accession>A0A4P5PG09</accession>
<evidence type="ECO:0000256" key="7">
    <source>
        <dbReference type="ARBA" id="ARBA00022777"/>
    </source>
</evidence>
<dbReference type="InterPro" id="IPR017438">
    <property type="entry name" value="ATP-NAD_kinase_N"/>
</dbReference>
<evidence type="ECO:0000256" key="11">
    <source>
        <dbReference type="ARBA" id="ARBA00023209"/>
    </source>
</evidence>
<dbReference type="RefSeq" id="WP_146624087.1">
    <property type="nucleotide sequence ID" value="NZ_BJCC01000037.1"/>
</dbReference>
<name>A0A4P5PG09_9ENTE</name>
<dbReference type="GO" id="GO:0004143">
    <property type="term" value="F:ATP-dependent diacylglycerol kinase activity"/>
    <property type="evidence" value="ECO:0007669"/>
    <property type="project" value="TreeGrafter"/>
</dbReference>
<keyword evidence="8" id="KW-0067">ATP-binding</keyword>
<evidence type="ECO:0000259" key="13">
    <source>
        <dbReference type="PROSITE" id="PS50146"/>
    </source>
</evidence>
<dbReference type="GO" id="GO:0005524">
    <property type="term" value="F:ATP binding"/>
    <property type="evidence" value="ECO:0007669"/>
    <property type="project" value="UniProtKB-KW"/>
</dbReference>
<keyword evidence="5" id="KW-0479">Metal-binding</keyword>
<evidence type="ECO:0000256" key="12">
    <source>
        <dbReference type="ARBA" id="ARBA00023264"/>
    </source>
</evidence>
<evidence type="ECO:0000256" key="9">
    <source>
        <dbReference type="ARBA" id="ARBA00022842"/>
    </source>
</evidence>
<dbReference type="Gene3D" id="3.40.50.10330">
    <property type="entry name" value="Probable inorganic polyphosphate/atp-NAD kinase, domain 1"/>
    <property type="match status" value="1"/>
</dbReference>
<dbReference type="Pfam" id="PF19279">
    <property type="entry name" value="YegS_C"/>
    <property type="match status" value="1"/>
</dbReference>
<dbReference type="Pfam" id="PF00781">
    <property type="entry name" value="DAGK_cat"/>
    <property type="match status" value="1"/>
</dbReference>
<evidence type="ECO:0000256" key="5">
    <source>
        <dbReference type="ARBA" id="ARBA00022723"/>
    </source>
</evidence>
<dbReference type="PROSITE" id="PS50146">
    <property type="entry name" value="DAGK"/>
    <property type="match status" value="1"/>
</dbReference>
<keyword evidence="15" id="KW-1185">Reference proteome</keyword>
<evidence type="ECO:0000256" key="2">
    <source>
        <dbReference type="ARBA" id="ARBA00005983"/>
    </source>
</evidence>
<feature type="domain" description="DAGKc" evidence="13">
    <location>
        <begin position="1"/>
        <end position="131"/>
    </location>
</feature>
<keyword evidence="10" id="KW-0443">Lipid metabolism</keyword>
<dbReference type="Gene3D" id="2.60.200.40">
    <property type="match status" value="1"/>
</dbReference>
<sequence>MKKARLIINPSSGEEKALDYQVQAKEKLSRYFDEVDIQQTEKAGDAEEFAKEAASDHYHSVFVMGGDGTVNEVINGLAEQEHRPYFGFFPMGTVNDLARALNVPLNVEKAIDSFDFERTSKLDLGKINGRFFSNVVAIGAIPEGIKDVDPEEKTKLGKLAYFVSGFKQLSENQAFSFSVTADGNQLEIKSSTILIGLTNSIGGFEQLLPEAQIDDGRLHLIYLKDSRFIETVKTVPTLLKGVDRSTKNVGYQTAKTITVDLLEDTHLSTNVDGDEGDSLPVEVSVLPGHLTVYTGDPS</sequence>
<dbReference type="OrthoDB" id="142078at2"/>
<protein>
    <submittedName>
        <fullName evidence="14">Diacylglycerol kinase</fullName>
    </submittedName>
</protein>
<dbReference type="InterPro" id="IPR001206">
    <property type="entry name" value="Diacylglycerol_kinase_cat_dom"/>
</dbReference>
<gene>
    <name evidence="14" type="ORF">NRIC_36050</name>
</gene>
<dbReference type="AlphaFoldDB" id="A0A4P5PG09"/>
<reference evidence="15" key="1">
    <citation type="submission" date="2019-02" db="EMBL/GenBank/DDBJ databases">
        <title>Draft genome sequence of Enterococcus sp. Gos25-1.</title>
        <authorList>
            <person name="Tanaka N."/>
            <person name="Shiwa Y."/>
            <person name="Fujita N."/>
        </authorList>
    </citation>
    <scope>NUCLEOTIDE SEQUENCE [LARGE SCALE GENOMIC DNA]</scope>
    <source>
        <strain evidence="15">Gos25-1</strain>
    </source>
</reference>
<evidence type="ECO:0000313" key="14">
    <source>
        <dbReference type="EMBL" id="GCF95714.1"/>
    </source>
</evidence>
<dbReference type="InterPro" id="IPR045540">
    <property type="entry name" value="YegS/DAGK_C"/>
</dbReference>
<dbReference type="InterPro" id="IPR050187">
    <property type="entry name" value="Lipid_Phosphate_FormReg"/>
</dbReference>
<keyword evidence="3" id="KW-0444">Lipid biosynthesis</keyword>
<dbReference type="PANTHER" id="PTHR12358:SF106">
    <property type="entry name" value="LIPID KINASE YEGS"/>
    <property type="match status" value="1"/>
</dbReference>
<proteinExistence type="inferred from homology"/>
<organism evidence="14 15">
    <name type="scientific">Enterococcus florum</name>
    <dbReference type="NCBI Taxonomy" id="2480627"/>
    <lineage>
        <taxon>Bacteria</taxon>
        <taxon>Bacillati</taxon>
        <taxon>Bacillota</taxon>
        <taxon>Bacilli</taxon>
        <taxon>Lactobacillales</taxon>
        <taxon>Enterococcaceae</taxon>
        <taxon>Enterococcus</taxon>
    </lineage>
</organism>
<keyword evidence="4" id="KW-0808">Transferase</keyword>
<keyword evidence="6" id="KW-0547">Nucleotide-binding</keyword>
<comment type="caution">
    <text evidence="14">The sequence shown here is derived from an EMBL/GenBank/DDBJ whole genome shotgun (WGS) entry which is preliminary data.</text>
</comment>
<evidence type="ECO:0000256" key="6">
    <source>
        <dbReference type="ARBA" id="ARBA00022741"/>
    </source>
</evidence>
<evidence type="ECO:0000256" key="3">
    <source>
        <dbReference type="ARBA" id="ARBA00022516"/>
    </source>
</evidence>
<comment type="similarity">
    <text evidence="2">Belongs to the diacylglycerol/lipid kinase family.</text>
</comment>
<comment type="cofactor">
    <cofactor evidence="1">
        <name>Mg(2+)</name>
        <dbReference type="ChEBI" id="CHEBI:18420"/>
    </cofactor>
</comment>
<evidence type="ECO:0000313" key="15">
    <source>
        <dbReference type="Proteomes" id="UP000290567"/>
    </source>
</evidence>
<keyword evidence="7 14" id="KW-0418">Kinase</keyword>
<dbReference type="InterPro" id="IPR005218">
    <property type="entry name" value="Diacylglycerol/lipid_kinase"/>
</dbReference>
<dbReference type="GO" id="GO:0046872">
    <property type="term" value="F:metal ion binding"/>
    <property type="evidence" value="ECO:0007669"/>
    <property type="project" value="UniProtKB-KW"/>
</dbReference>
<dbReference type="SUPFAM" id="SSF111331">
    <property type="entry name" value="NAD kinase/diacylglycerol kinase-like"/>
    <property type="match status" value="1"/>
</dbReference>
<keyword evidence="9" id="KW-0460">Magnesium</keyword>
<dbReference type="InterPro" id="IPR016064">
    <property type="entry name" value="NAD/diacylglycerol_kinase_sf"/>
</dbReference>
<keyword evidence="12" id="KW-1208">Phospholipid metabolism</keyword>
<dbReference type="EMBL" id="BJCC01000037">
    <property type="protein sequence ID" value="GCF95714.1"/>
    <property type="molecule type" value="Genomic_DNA"/>
</dbReference>